<evidence type="ECO:0000313" key="2">
    <source>
        <dbReference type="EMBL" id="GMF21009.1"/>
    </source>
</evidence>
<dbReference type="EMBL" id="BSXT01000214">
    <property type="protein sequence ID" value="GMF21009.1"/>
    <property type="molecule type" value="Genomic_DNA"/>
</dbReference>
<evidence type="ECO:0000256" key="1">
    <source>
        <dbReference type="SAM" id="MobiDB-lite"/>
    </source>
</evidence>
<dbReference type="OrthoDB" id="69403at2759"/>
<feature type="compositionally biased region" description="Low complexity" evidence="1">
    <location>
        <begin position="337"/>
        <end position="362"/>
    </location>
</feature>
<feature type="compositionally biased region" description="Polar residues" evidence="1">
    <location>
        <begin position="462"/>
        <end position="471"/>
    </location>
</feature>
<keyword evidence="3" id="KW-1185">Reference proteome</keyword>
<dbReference type="Proteomes" id="UP001165121">
    <property type="component" value="Unassembled WGS sequence"/>
</dbReference>
<comment type="caution">
    <text evidence="2">The sequence shown here is derived from an EMBL/GenBank/DDBJ whole genome shotgun (WGS) entry which is preliminary data.</text>
</comment>
<accession>A0A9W6TX62</accession>
<feature type="compositionally biased region" description="Acidic residues" evidence="1">
    <location>
        <begin position="472"/>
        <end position="481"/>
    </location>
</feature>
<proteinExistence type="predicted"/>
<feature type="compositionally biased region" description="Polar residues" evidence="1">
    <location>
        <begin position="327"/>
        <end position="336"/>
    </location>
</feature>
<feature type="region of interest" description="Disordered" evidence="1">
    <location>
        <begin position="453"/>
        <end position="481"/>
    </location>
</feature>
<feature type="region of interest" description="Disordered" evidence="1">
    <location>
        <begin position="312"/>
        <end position="362"/>
    </location>
</feature>
<evidence type="ECO:0000313" key="3">
    <source>
        <dbReference type="Proteomes" id="UP001165121"/>
    </source>
</evidence>
<feature type="region of interest" description="Disordered" evidence="1">
    <location>
        <begin position="1009"/>
        <end position="1028"/>
    </location>
</feature>
<name>A0A9W6TX62_9STRA</name>
<protein>
    <submittedName>
        <fullName evidence="2">Unnamed protein product</fullName>
    </submittedName>
</protein>
<organism evidence="2 3">
    <name type="scientific">Phytophthora fragariaefolia</name>
    <dbReference type="NCBI Taxonomy" id="1490495"/>
    <lineage>
        <taxon>Eukaryota</taxon>
        <taxon>Sar</taxon>
        <taxon>Stramenopiles</taxon>
        <taxon>Oomycota</taxon>
        <taxon>Peronosporomycetes</taxon>
        <taxon>Peronosporales</taxon>
        <taxon>Peronosporaceae</taxon>
        <taxon>Phytophthora</taxon>
    </lineage>
</organism>
<gene>
    <name evidence="2" type="ORF">Pfra01_000266800</name>
</gene>
<feature type="compositionally biased region" description="Basic and acidic residues" evidence="1">
    <location>
        <begin position="1009"/>
        <end position="1020"/>
    </location>
</feature>
<sequence>MAHDGSNLFQIQRVFGFPGGGGGPVPALEVAAMAVHTLEKKQLLALAVAEESPPPPRADGAAGPADARTNFLLLRTVEEDQRPRLWRFPVCSTPKQQKAGKAERLSALEFSPEGDWLAALSQRKNRLHLVPVLTLVAKQRRAMLDASYQPTSHHRELMSVNQSAMTTQMASYLRATNEYGGLNGARYHSQVAGDDEQMSTLEFAPGIGSITCVRWWRSLNGKNYCLVGGTESLISIVNVEENAEECRCELVNAGTIVSIDLLQENFRKERRTSMLVKAKTEEVEEKEKEAGGVGIRYYRVVLEKKFQLRPKVSPRKGKATHEESEPASATSTLTIVTATGGSSSSSETNFTTTNTGGGSTSPFSFSKTPKFVVKTFPQHFLEDMDFRPQRIKKNSPQVCLYPINGVLSSESSLALYDCKKRKANLYSNFHWRLKGEYEIPDLLPSSFDKTENLGGIDMRGSSGRNESSDQQETLEEFDPDGDEEEVVGVDLIYCSTDLMLLQGRMSKSDETISTWVSLPSNQGLDEDVVKAHIVHYLTLHGNEKIERVVQSTARSRGNGGPSGAGNVGGQLGEAEIIYILQTKHNVYECRPQWSRLALFKALCSRTIVLRDALSIGYALGIDMPSLCQVVANTLYTNVIDGSTTADTKLVQWVRELFEVSRVMPSSAVEQLTAMGGVQSAIDYARHVLSKPVRDSSYEGSERRRVALLLVDLVLQQQLQRLDTGINQGPFTQEKKDKEQEAWLVDFLETNNDYMTTDIVDLCLSQQHVDKAIIVATRRNEVPQVLAKIVKEGLSSSVSEKILRSLLESGYASALTSPSSRLILRSFPIEVQADVLLAFPSAILHHRDWLERNLTAISPELCHQLASKIDPTQPENGQFTAATAEGSMPVTAGMHSDVSTSEFVRVSPEEQVELFLTLLLRINCPQNKLPNDEAETNGQYSQEKLEFFMKDLAAQYRPPLMVSRCVDYENWTAAACIYEAHGELVEALECRLHSHNASSTSIFLGKSSDETVPHHRQHSDDSIGSAVSEESEFQERMREELLGLLSSLVVQSHASDVISEQVRAAILARILVKWFDYGLKRTVLEVFLIDPDVFTHVSSLLAQIFFSQVVASIVEADSVGLTTSSTNGRSHGFDDRDMEWVQKCQNLPFSGQFLFRVCVSFLDTDNQNQEAADSISEEATTLKLLELVKNNVVENDLSHGVISITPHSAQALGKTDPLETHVKAFTCGHLFPKRVFDEEVVPEFEKRMNALPVSLFAAKQAFTIEFKRGASESPCPVCSFNKISQLVFKQCKTKRFARHQELLNSAVTGDAPIQTQPQRLQHRHTPYYFLHQDASERLGFSAEIQRTKPLKHEAWEWSDHRPC</sequence>
<reference evidence="2" key="1">
    <citation type="submission" date="2023-04" db="EMBL/GenBank/DDBJ databases">
        <title>Phytophthora fragariaefolia NBRC 109709.</title>
        <authorList>
            <person name="Ichikawa N."/>
            <person name="Sato H."/>
            <person name="Tonouchi N."/>
        </authorList>
    </citation>
    <scope>NUCLEOTIDE SEQUENCE</scope>
    <source>
        <strain evidence="2">NBRC 109709</strain>
    </source>
</reference>